<evidence type="ECO:0000313" key="1">
    <source>
        <dbReference type="EMBL" id="QNP55631.1"/>
    </source>
</evidence>
<evidence type="ECO:0000313" key="2">
    <source>
        <dbReference type="Proteomes" id="UP000516117"/>
    </source>
</evidence>
<protein>
    <submittedName>
        <fullName evidence="1">Uncharacterized protein</fullName>
    </submittedName>
</protein>
<organism evidence="1 2">
    <name type="scientific">Tessaracoccus defluvii</name>
    <dbReference type="NCBI Taxonomy" id="1285901"/>
    <lineage>
        <taxon>Bacteria</taxon>
        <taxon>Bacillati</taxon>
        <taxon>Actinomycetota</taxon>
        <taxon>Actinomycetes</taxon>
        <taxon>Propionibacteriales</taxon>
        <taxon>Propionibacteriaceae</taxon>
        <taxon>Tessaracoccus</taxon>
    </lineage>
</organism>
<accession>A0A7H0H515</accession>
<proteinExistence type="predicted"/>
<dbReference type="Proteomes" id="UP000516117">
    <property type="component" value="Chromosome"/>
</dbReference>
<sequence length="123" mass="13933">MHLEGVAEAVTQEFVTALAEVLGPIEQPRYLISRPAWDRHRLHLRHALRPPAPDREVWHQVPTLFGGSAARAEVFRAAWARRVRDGRLIYVGNPEGAGLLATLRWTSPFGDGAGMRIVERRHW</sequence>
<gene>
    <name evidence="1" type="ORF">H9L22_15915</name>
</gene>
<dbReference type="AlphaFoldDB" id="A0A7H0H515"/>
<name>A0A7H0H515_9ACTN</name>
<dbReference type="RefSeq" id="WP_187720760.1">
    <property type="nucleotide sequence ID" value="NZ_CP060789.1"/>
</dbReference>
<dbReference type="KEGG" id="tdf:H9L22_15915"/>
<reference evidence="1 2" key="1">
    <citation type="submission" date="2020-08" db="EMBL/GenBank/DDBJ databases">
        <title>Genome sequence of Tessaracoccus defluvii JCM 17540T.</title>
        <authorList>
            <person name="Hyun D.-W."/>
            <person name="Bae J.-W."/>
        </authorList>
    </citation>
    <scope>NUCLEOTIDE SEQUENCE [LARGE SCALE GENOMIC DNA]</scope>
    <source>
        <strain evidence="1 2">JCM 17540</strain>
    </source>
</reference>
<keyword evidence="2" id="KW-1185">Reference proteome</keyword>
<dbReference type="EMBL" id="CP060789">
    <property type="protein sequence ID" value="QNP55631.1"/>
    <property type="molecule type" value="Genomic_DNA"/>
</dbReference>